<evidence type="ECO:0000256" key="1">
    <source>
        <dbReference type="SAM" id="Phobius"/>
    </source>
</evidence>
<gene>
    <name evidence="2" type="ORF">WCU84_06100</name>
</gene>
<keyword evidence="1" id="KW-0472">Membrane</keyword>
<protein>
    <submittedName>
        <fullName evidence="2">AzlD domain-containing protein</fullName>
    </submittedName>
</protein>
<dbReference type="Pfam" id="PF05437">
    <property type="entry name" value="AzlD"/>
    <property type="match status" value="1"/>
</dbReference>
<keyword evidence="1" id="KW-1133">Transmembrane helix</keyword>
<evidence type="ECO:0000313" key="3">
    <source>
        <dbReference type="Proteomes" id="UP001359469"/>
    </source>
</evidence>
<reference evidence="2 3" key="1">
    <citation type="submission" date="2024-03" db="EMBL/GenBank/DDBJ databases">
        <title>Analysis of soft rot Pectobacteriaceae population diversity in US potato growing regions between 2016 and 2022.</title>
        <authorList>
            <person name="Ma X."/>
            <person name="Zhang X."/>
            <person name="Stodghill P."/>
            <person name="Rioux R."/>
            <person name="Babler B."/>
            <person name="Shrestha S."/>
            <person name="Babler B."/>
            <person name="Rivedal H."/>
            <person name="Frost K."/>
            <person name="Hao J."/>
            <person name="Secor G."/>
            <person name="Swingle B."/>
        </authorList>
    </citation>
    <scope>NUCLEOTIDE SEQUENCE [LARGE SCALE GENOMIC DNA]</scope>
    <source>
        <strain evidence="2 3">SR64</strain>
    </source>
</reference>
<organism evidence="2 3">
    <name type="scientific">Dickeya chrysanthemi</name>
    <name type="common">Pectobacterium chrysanthemi</name>
    <name type="synonym">Erwinia chrysanthemi</name>
    <dbReference type="NCBI Taxonomy" id="556"/>
    <lineage>
        <taxon>Bacteria</taxon>
        <taxon>Pseudomonadati</taxon>
        <taxon>Pseudomonadota</taxon>
        <taxon>Gammaproteobacteria</taxon>
        <taxon>Enterobacterales</taxon>
        <taxon>Pectobacteriaceae</taxon>
        <taxon>Dickeya</taxon>
    </lineage>
</organism>
<proteinExistence type="predicted"/>
<evidence type="ECO:0000313" key="2">
    <source>
        <dbReference type="EMBL" id="MEI7063235.1"/>
    </source>
</evidence>
<dbReference type="RefSeq" id="WP_040000384.1">
    <property type="nucleotide sequence ID" value="NZ_CP161827.1"/>
</dbReference>
<dbReference type="EMBL" id="JBBBOO010000003">
    <property type="protein sequence ID" value="MEI7063235.1"/>
    <property type="molecule type" value="Genomic_DNA"/>
</dbReference>
<dbReference type="Proteomes" id="UP001359469">
    <property type="component" value="Unassembled WGS sequence"/>
</dbReference>
<accession>A0ABU8JKZ9</accession>
<keyword evidence="1" id="KW-0812">Transmembrane</keyword>
<feature type="transmembrane region" description="Helical" evidence="1">
    <location>
        <begin position="37"/>
        <end position="55"/>
    </location>
</feature>
<comment type="caution">
    <text evidence="2">The sequence shown here is derived from an EMBL/GenBank/DDBJ whole genome shotgun (WGS) entry which is preliminary data.</text>
</comment>
<name>A0ABU8JKZ9_DICCH</name>
<feature type="transmembrane region" description="Helical" evidence="1">
    <location>
        <begin position="67"/>
        <end position="82"/>
    </location>
</feature>
<dbReference type="InterPro" id="IPR008407">
    <property type="entry name" value="Brnchd-chn_aa_trnsp_AzlD"/>
</dbReference>
<keyword evidence="3" id="KW-1185">Reference proteome</keyword>
<sequence length="105" mass="11751">MSWGLLLLLALVVFTYRYVFLEPSVPVRLPALFREALNYSAPCLLTAICGPVILMQQDTLRPLPDNPYLWGAIGSVVIALLIRHTMLAVMGSLGVFYLLCFWLLP</sequence>